<dbReference type="OrthoDB" id="6015875at2"/>
<keyword evidence="2" id="KW-1185">Reference proteome</keyword>
<reference evidence="1 2" key="1">
    <citation type="submission" date="2019-06" db="EMBL/GenBank/DDBJ databases">
        <title>Whole genome shotgun sequence of Zoogloea ramigera NBRC 15342.</title>
        <authorList>
            <person name="Hosoyama A."/>
            <person name="Uohara A."/>
            <person name="Ohji S."/>
            <person name="Ichikawa N."/>
        </authorList>
    </citation>
    <scope>NUCLEOTIDE SEQUENCE [LARGE SCALE GENOMIC DNA]</scope>
    <source>
        <strain evidence="1 2">NBRC 15342</strain>
    </source>
</reference>
<proteinExistence type="predicted"/>
<evidence type="ECO:0000313" key="2">
    <source>
        <dbReference type="Proteomes" id="UP000318422"/>
    </source>
</evidence>
<sequence length="448" mass="47758">MTEARLDEILAPGVAPDEVPELAPLLQARPLLAAFSTLFHGSEAEVLMRLLVLREIGRETDAPRWGPDQLRQRFAFLDPVKLETVLRRLRGNGLLEIGDDNRYALSDLGRNAVAAIGMLLGFAAEDDLELGFLTTQLAGQTAMGNVTPESLGHLLGKLNDLAWHFEDAIASGSEFRISDARRRLSANTRWIEKGTEVLRQLLADPDVSFELARVAQRIGLAQSRLARVDAAFQRALNKIEAQRVTLGGSGISSSDVAGWLRRQDVRHLAGLAAGVLAPAPELTLLAGGHELLDRAELTLSDEARQIEADTALPPFEAAPRRAEPEPEDLRLLQHFSQRLARLAEPGHAPETLAALVSGGGFPAASYRLSLLALLADAGAEGESNAPADGPIGDFMRLPLDVHFDAATVAVGSDEIATMSAGLVGAHGSLPAPQAVPVLDATALPPDEA</sequence>
<dbReference type="Proteomes" id="UP000318422">
    <property type="component" value="Unassembled WGS sequence"/>
</dbReference>
<organism evidence="1 2">
    <name type="scientific">Zoogloea ramigera</name>
    <dbReference type="NCBI Taxonomy" id="350"/>
    <lineage>
        <taxon>Bacteria</taxon>
        <taxon>Pseudomonadati</taxon>
        <taxon>Pseudomonadota</taxon>
        <taxon>Betaproteobacteria</taxon>
        <taxon>Rhodocyclales</taxon>
        <taxon>Zoogloeaceae</taxon>
        <taxon>Zoogloea</taxon>
    </lineage>
</organism>
<dbReference type="EMBL" id="BJNV01000115">
    <property type="protein sequence ID" value="GEC97713.1"/>
    <property type="molecule type" value="Genomic_DNA"/>
</dbReference>
<name>A0A4Y4D2A5_ZOORA</name>
<dbReference type="AlphaFoldDB" id="A0A4Y4D2A5"/>
<protein>
    <submittedName>
        <fullName evidence="1">Uncharacterized protein</fullName>
    </submittedName>
</protein>
<comment type="caution">
    <text evidence="1">The sequence shown here is derived from an EMBL/GenBank/DDBJ whole genome shotgun (WGS) entry which is preliminary data.</text>
</comment>
<accession>A0A4Y4D2A5</accession>
<evidence type="ECO:0000313" key="1">
    <source>
        <dbReference type="EMBL" id="GEC97713.1"/>
    </source>
</evidence>
<gene>
    <name evidence="1" type="ORF">ZRA01_37860</name>
</gene>
<dbReference type="RefSeq" id="WP_141355020.1">
    <property type="nucleotide sequence ID" value="NZ_BJNV01000115.1"/>
</dbReference>